<dbReference type="RefSeq" id="WP_196284110.1">
    <property type="nucleotide sequence ID" value="NZ_JADQDQ010000017.1"/>
</dbReference>
<dbReference type="Proteomes" id="UP000597617">
    <property type="component" value="Unassembled WGS sequence"/>
</dbReference>
<organism evidence="1 2">
    <name type="scientific">Hymenobacter jeongseonensis</name>
    <dbReference type="NCBI Taxonomy" id="2791027"/>
    <lineage>
        <taxon>Bacteria</taxon>
        <taxon>Pseudomonadati</taxon>
        <taxon>Bacteroidota</taxon>
        <taxon>Cytophagia</taxon>
        <taxon>Cytophagales</taxon>
        <taxon>Hymenobacteraceae</taxon>
        <taxon>Hymenobacter</taxon>
    </lineage>
</organism>
<proteinExistence type="predicted"/>
<keyword evidence="2" id="KW-1185">Reference proteome</keyword>
<dbReference type="EMBL" id="JADQDQ010000017">
    <property type="protein sequence ID" value="MBF9239762.1"/>
    <property type="molecule type" value="Genomic_DNA"/>
</dbReference>
<protein>
    <recommendedName>
        <fullName evidence="3">DUF1488 domain-containing protein</fullName>
    </recommendedName>
</protein>
<evidence type="ECO:0008006" key="3">
    <source>
        <dbReference type="Google" id="ProtNLM"/>
    </source>
</evidence>
<sequence length="95" mass="10721">MQEQSNVRFLLGARIQDPTADILTFTFQRDVFGQDLYALQVPRQLLQKLGGQGFIDYLADFYLEQQPAETARIDRGAVVFALTYGIDYSRLGDAA</sequence>
<name>A0ABS0IN13_9BACT</name>
<reference evidence="1 2" key="1">
    <citation type="submission" date="2020-11" db="EMBL/GenBank/DDBJ databases">
        <authorList>
            <person name="Kim M.K."/>
        </authorList>
    </citation>
    <scope>NUCLEOTIDE SEQUENCE [LARGE SCALE GENOMIC DNA]</scope>
    <source>
        <strain evidence="1 2">BT683</strain>
    </source>
</reference>
<evidence type="ECO:0000313" key="2">
    <source>
        <dbReference type="Proteomes" id="UP000597617"/>
    </source>
</evidence>
<gene>
    <name evidence="1" type="ORF">I2I05_20380</name>
</gene>
<comment type="caution">
    <text evidence="1">The sequence shown here is derived from an EMBL/GenBank/DDBJ whole genome shotgun (WGS) entry which is preliminary data.</text>
</comment>
<accession>A0ABS0IN13</accession>
<evidence type="ECO:0000313" key="1">
    <source>
        <dbReference type="EMBL" id="MBF9239762.1"/>
    </source>
</evidence>